<dbReference type="InterPro" id="IPR015813">
    <property type="entry name" value="Pyrv/PenolPyrv_kinase-like_dom"/>
</dbReference>
<keyword evidence="7 10" id="KW-0456">Lyase</keyword>
<dbReference type="GO" id="GO:0005829">
    <property type="term" value="C:cytosol"/>
    <property type="evidence" value="ECO:0007669"/>
    <property type="project" value="TreeGrafter"/>
</dbReference>
<dbReference type="Pfam" id="PF00311">
    <property type="entry name" value="PEPcase"/>
    <property type="match status" value="2"/>
</dbReference>
<dbReference type="GO" id="GO:0006099">
    <property type="term" value="P:tricarboxylic acid cycle"/>
    <property type="evidence" value="ECO:0007669"/>
    <property type="project" value="InterPro"/>
</dbReference>
<feature type="active site" evidence="10 12">
    <location>
        <position position="618"/>
    </location>
</feature>
<dbReference type="PRINTS" id="PR00150">
    <property type="entry name" value="PEPCARBXLASE"/>
</dbReference>
<dbReference type="Proteomes" id="UP000245812">
    <property type="component" value="Unassembled WGS sequence"/>
</dbReference>
<feature type="region of interest" description="Disordered" evidence="13">
    <location>
        <begin position="517"/>
        <end position="564"/>
    </location>
</feature>
<protein>
    <recommendedName>
        <fullName evidence="5 10">Phosphoenolpyruvate carboxylase</fullName>
        <shortName evidence="10">PEPC</shortName>
        <shortName evidence="10">PEPCase</shortName>
        <ecNumber evidence="4 10">4.1.1.31</ecNumber>
    </recommendedName>
</protein>
<comment type="function">
    <text evidence="2 10">Forms oxaloacetate, a four-carbon dicarboxylic acid source for the tricarboxylic acid cycle.</text>
</comment>
<evidence type="ECO:0000256" key="6">
    <source>
        <dbReference type="ARBA" id="ARBA00022842"/>
    </source>
</evidence>
<dbReference type="PANTHER" id="PTHR30523:SF6">
    <property type="entry name" value="PHOSPHOENOLPYRUVATE CARBOXYLASE"/>
    <property type="match status" value="1"/>
</dbReference>
<keyword evidence="14" id="KW-0670">Pyruvate</keyword>
<dbReference type="Gene3D" id="1.20.1440.90">
    <property type="entry name" value="Phosphoenolpyruvate/pyruvate domain"/>
    <property type="match status" value="1"/>
</dbReference>
<dbReference type="GO" id="GO:0015977">
    <property type="term" value="P:carbon fixation"/>
    <property type="evidence" value="ECO:0007669"/>
    <property type="project" value="UniProtKB-UniRule"/>
</dbReference>
<evidence type="ECO:0000256" key="9">
    <source>
        <dbReference type="ARBA" id="ARBA00048995"/>
    </source>
</evidence>
<dbReference type="EMBL" id="QGHC01000016">
    <property type="protein sequence ID" value="PWK82370.1"/>
    <property type="molecule type" value="Genomic_DNA"/>
</dbReference>
<dbReference type="InterPro" id="IPR021135">
    <property type="entry name" value="PEP_COase"/>
</dbReference>
<dbReference type="EC" id="4.1.1.31" evidence="4 10"/>
<dbReference type="PROSITE" id="PS00781">
    <property type="entry name" value="PEPCASE_1"/>
    <property type="match status" value="1"/>
</dbReference>
<evidence type="ECO:0000313" key="14">
    <source>
        <dbReference type="EMBL" id="PWK82370.1"/>
    </source>
</evidence>
<comment type="cofactor">
    <cofactor evidence="1 10">
        <name>Mg(2+)</name>
        <dbReference type="ChEBI" id="CHEBI:18420"/>
    </cofactor>
</comment>
<evidence type="ECO:0000256" key="13">
    <source>
        <dbReference type="SAM" id="MobiDB-lite"/>
    </source>
</evidence>
<organism evidence="14 15">
    <name type="scientific">Fulvimonas soli</name>
    <dbReference type="NCBI Taxonomy" id="155197"/>
    <lineage>
        <taxon>Bacteria</taxon>
        <taxon>Pseudomonadati</taxon>
        <taxon>Pseudomonadota</taxon>
        <taxon>Gammaproteobacteria</taxon>
        <taxon>Lysobacterales</taxon>
        <taxon>Rhodanobacteraceae</taxon>
        <taxon>Fulvimonas</taxon>
    </lineage>
</organism>
<sequence length="950" mass="104306">MEASRDTDYLPHDGPLREDVNRLGTLVGRMLAEQGGEAFFRRVESVRQAAIRRRREGEPVAALADALAGLPAQEAESLARAFAAYFQAVNTAERVHRIRRRRDYQREGGAPQPESLLDTLQRLEAQGVGAAELLDWLGRLHVEPVFTAHPTEAVRRSLLEKEQAIVRALVDNFDPSRTPQERAEDEDRIFMALSAGWQTAEASPVRPSVQDEHHHVGFYLANPVYRIVPAFYEELADALQAVYGVAVALPRLLSFATWVGGDMDGNPNVGADTIANSLATQRAHVLEHYIADVEGLARLLSQTDDRVEVDPRLRGRLEDYRRRFPQAAARIRPRHADMPYRCLLTLIRARLEATHEDGHPEGYASAAELLDDLELIARSLIDHRGLHAGAYAVRRLVWRVRTFGFHLARLDVRQDSRVHDDALAALLDDADWPQRAAAERAVRLRGHASGAARFGIGHAEVVKSLYDVFVTLGDARRRYGAEAVGLYVISMARSAADVLAVLALARYGGLVEPASAPSPLRGEGGGEGPPSPQAAGGANGTDHVAASHGPSPQSSPQGGEEEKSVVPLDIAPLFETVDDLKNAPATLRALLDDPVYRAHLAARGDRQWVMLGYSDSGKDGGTLASRWALQRAQVELLEVAKAAGIRLAFFHGRGGSASRGGARILPALMASPRGSVDGVLRVTEQGEVIHRKYGIRALALRNLEQTVGATLRASLRPRADEPREEAWRGRMHALAAASRRHYRAFVEREGFVDYFRGATPIDVIERMALGSRPARRRSMRGVEDLRAIPWVFAWTQCRSILTGWYGLGHALEQGATACGEAALLEMARDWPFFANLLDDVAMVLAKCDLGIAEAFSRLAGPLHEPFFALVHDEFARTVAWVERLKGGALLADNPRLAVSIRLRNPYVDPMSLLQVDLLRRWRASGEQDEELLRALVACVNGVAQGLQNTG</sequence>
<evidence type="ECO:0000256" key="5">
    <source>
        <dbReference type="ARBA" id="ARBA00022419"/>
    </source>
</evidence>
<name>A0A316I520_9GAMM</name>
<keyword evidence="8 10" id="KW-0120">Carbon dioxide fixation</keyword>
<dbReference type="SUPFAM" id="SSF51621">
    <property type="entry name" value="Phosphoenolpyruvate/pyruvate domain"/>
    <property type="match status" value="1"/>
</dbReference>
<evidence type="ECO:0000256" key="10">
    <source>
        <dbReference type="HAMAP-Rule" id="MF_00595"/>
    </source>
</evidence>
<comment type="subunit">
    <text evidence="10">Homotetramer.</text>
</comment>
<dbReference type="GO" id="GO:0006107">
    <property type="term" value="P:oxaloacetate metabolic process"/>
    <property type="evidence" value="ECO:0007669"/>
    <property type="project" value="UniProtKB-UniRule"/>
</dbReference>
<dbReference type="InterPro" id="IPR022805">
    <property type="entry name" value="PEP_COase_bac/pln-type"/>
</dbReference>
<dbReference type="GO" id="GO:0008964">
    <property type="term" value="F:phosphoenolpyruvate carboxylase activity"/>
    <property type="evidence" value="ECO:0007669"/>
    <property type="project" value="UniProtKB-UniRule"/>
</dbReference>
<evidence type="ECO:0000256" key="4">
    <source>
        <dbReference type="ARBA" id="ARBA00012305"/>
    </source>
</evidence>
<evidence type="ECO:0000256" key="11">
    <source>
        <dbReference type="PROSITE-ProRule" id="PRU10111"/>
    </source>
</evidence>
<dbReference type="AlphaFoldDB" id="A0A316I520"/>
<feature type="active site" evidence="10 11">
    <location>
        <position position="149"/>
    </location>
</feature>
<comment type="similarity">
    <text evidence="3 10">Belongs to the PEPCase type 1 family.</text>
</comment>
<keyword evidence="6 10" id="KW-0460">Magnesium</keyword>
<comment type="catalytic activity">
    <reaction evidence="9 10">
        <text>oxaloacetate + phosphate = phosphoenolpyruvate + hydrogencarbonate</text>
        <dbReference type="Rhea" id="RHEA:28370"/>
        <dbReference type="ChEBI" id="CHEBI:16452"/>
        <dbReference type="ChEBI" id="CHEBI:17544"/>
        <dbReference type="ChEBI" id="CHEBI:43474"/>
        <dbReference type="ChEBI" id="CHEBI:58702"/>
        <dbReference type="EC" id="4.1.1.31"/>
    </reaction>
</comment>
<evidence type="ECO:0000256" key="7">
    <source>
        <dbReference type="ARBA" id="ARBA00023239"/>
    </source>
</evidence>
<accession>A0A316I520</accession>
<dbReference type="HAMAP" id="MF_00595">
    <property type="entry name" value="PEPcase_type1"/>
    <property type="match status" value="1"/>
</dbReference>
<dbReference type="PROSITE" id="PS00393">
    <property type="entry name" value="PEPCASE_2"/>
    <property type="match status" value="1"/>
</dbReference>
<proteinExistence type="inferred from homology"/>
<evidence type="ECO:0000256" key="8">
    <source>
        <dbReference type="ARBA" id="ARBA00023300"/>
    </source>
</evidence>
<evidence type="ECO:0000256" key="1">
    <source>
        <dbReference type="ARBA" id="ARBA00001946"/>
    </source>
</evidence>
<dbReference type="InterPro" id="IPR033129">
    <property type="entry name" value="PEPCASE_His_AS"/>
</dbReference>
<evidence type="ECO:0000313" key="15">
    <source>
        <dbReference type="Proteomes" id="UP000245812"/>
    </source>
</evidence>
<dbReference type="RefSeq" id="WP_245889898.1">
    <property type="nucleotide sequence ID" value="NZ_MSZV01000023.1"/>
</dbReference>
<dbReference type="PANTHER" id="PTHR30523">
    <property type="entry name" value="PHOSPHOENOLPYRUVATE CARBOXYLASE"/>
    <property type="match status" value="1"/>
</dbReference>
<reference evidence="14 15" key="1">
    <citation type="submission" date="2018-05" db="EMBL/GenBank/DDBJ databases">
        <title>Genomic Encyclopedia of Type Strains, Phase IV (KMG-IV): sequencing the most valuable type-strain genomes for metagenomic binning, comparative biology and taxonomic classification.</title>
        <authorList>
            <person name="Goeker M."/>
        </authorList>
    </citation>
    <scope>NUCLEOTIDE SEQUENCE [LARGE SCALE GENOMIC DNA]</scope>
    <source>
        <strain evidence="14 15">DSM 14263</strain>
    </source>
</reference>
<evidence type="ECO:0000256" key="2">
    <source>
        <dbReference type="ARBA" id="ARBA00003670"/>
    </source>
</evidence>
<evidence type="ECO:0000256" key="12">
    <source>
        <dbReference type="PROSITE-ProRule" id="PRU10112"/>
    </source>
</evidence>
<dbReference type="InterPro" id="IPR018129">
    <property type="entry name" value="PEP_COase_Lys_AS"/>
</dbReference>
<comment type="caution">
    <text evidence="14">The sequence shown here is derived from an EMBL/GenBank/DDBJ whole genome shotgun (WGS) entry which is preliminary data.</text>
</comment>
<evidence type="ECO:0000256" key="3">
    <source>
        <dbReference type="ARBA" id="ARBA00008346"/>
    </source>
</evidence>
<dbReference type="GO" id="GO:0000287">
    <property type="term" value="F:magnesium ion binding"/>
    <property type="evidence" value="ECO:0007669"/>
    <property type="project" value="UniProtKB-UniRule"/>
</dbReference>
<feature type="compositionally biased region" description="Low complexity" evidence="13">
    <location>
        <begin position="549"/>
        <end position="558"/>
    </location>
</feature>
<keyword evidence="15" id="KW-1185">Reference proteome</keyword>
<gene>
    <name evidence="10" type="primary">ppc</name>
    <name evidence="14" type="ORF">C7456_11615</name>
</gene>